<dbReference type="RefSeq" id="XP_020438195.1">
    <property type="nucleotide sequence ID" value="XM_020572337.1"/>
</dbReference>
<name>D3AYR2_HETP5</name>
<dbReference type="AlphaFoldDB" id="D3AYR2"/>
<feature type="domain" description="B box-type" evidence="3">
    <location>
        <begin position="3"/>
        <end position="47"/>
    </location>
</feature>
<accession>D3AYR2</accession>
<dbReference type="Gene3D" id="2.120.10.80">
    <property type="entry name" value="Kelch-type beta propeller"/>
    <property type="match status" value="1"/>
</dbReference>
<dbReference type="InterPro" id="IPR015915">
    <property type="entry name" value="Kelch-typ_b-propeller"/>
</dbReference>
<dbReference type="PROSITE" id="PS50119">
    <property type="entry name" value="ZF_BBOX"/>
    <property type="match status" value="1"/>
</dbReference>
<comment type="caution">
    <text evidence="4">The sequence shown here is derived from an EMBL/GenBank/DDBJ whole genome shotgun (WGS) entry which is preliminary data.</text>
</comment>
<dbReference type="SUPFAM" id="SSF117281">
    <property type="entry name" value="Kelch motif"/>
    <property type="match status" value="1"/>
</dbReference>
<dbReference type="CDD" id="cd19756">
    <property type="entry name" value="Bbox2"/>
    <property type="match status" value="1"/>
</dbReference>
<evidence type="ECO:0000313" key="4">
    <source>
        <dbReference type="EMBL" id="EFA86089.1"/>
    </source>
</evidence>
<evidence type="ECO:0000256" key="2">
    <source>
        <dbReference type="SAM" id="MobiDB-lite"/>
    </source>
</evidence>
<dbReference type="InterPro" id="IPR000315">
    <property type="entry name" value="Znf_B-box"/>
</dbReference>
<dbReference type="Proteomes" id="UP000001396">
    <property type="component" value="Unassembled WGS sequence"/>
</dbReference>
<dbReference type="GO" id="GO:0008270">
    <property type="term" value="F:zinc ion binding"/>
    <property type="evidence" value="ECO:0007669"/>
    <property type="project" value="UniProtKB-KW"/>
</dbReference>
<dbReference type="GeneID" id="31356856"/>
<dbReference type="SUPFAM" id="SSF57845">
    <property type="entry name" value="B-box zinc-binding domain"/>
    <property type="match status" value="1"/>
</dbReference>
<evidence type="ECO:0000259" key="3">
    <source>
        <dbReference type="PROSITE" id="PS50119"/>
    </source>
</evidence>
<keyword evidence="1" id="KW-0863">Zinc-finger</keyword>
<evidence type="ECO:0000256" key="1">
    <source>
        <dbReference type="PROSITE-ProRule" id="PRU00024"/>
    </source>
</evidence>
<protein>
    <recommendedName>
        <fullName evidence="3">B box-type domain-containing protein</fullName>
    </recommendedName>
</protein>
<sequence>MQLTKYHCAEHDNRQHEFICYQCNSLMCSRCIVTHSNEHPDHSLQYEHIDDIRQSLNNLYPTDSDNNNNTNNNNNNNDTESKFNKNVRFTINSLWRSLKTSSSKYQSLSTSESDITQHFDQLRQYINNEEQKLKQSITNDKDTVFNQMDNDLNHLKHIVNIVSLNNKLQNDNNNNQCKEEEEEEDVNTSAMIESIASSSSVQSFIKDNRQSLQLVSQSNNDIEDSLRQNNNSKSTLLLDVIYNYNNQFKTKTTDNKNNNNNLVSSYEVTTKPIDFEPLNSMIEQSIKLTKIEPSTYILSTHRAKGATLINLSNNSTAEEIKADFDFFGTFQSVVTVGEYIYIFGPGDNPNKWMKFSIKTKSIEHIGEIEGEDHCFYKSVCYDGLDHIYLISGREFSESDQTYSARMDRLNINTMKIERCPDLPELCGYQVSSMIYNGQLYSLSMKNSWLYQYDLATSKALPEYYNYIKAFSACHDNNGNFYIFDEEEKRFARFNVETKEVTELSFVEPHDAYLMYHRESPTSSFIYSMGGNHGNFKYSIEENRSEPFYPNDKLDRICCASAVIKF</sequence>
<keyword evidence="5" id="KW-1185">Reference proteome</keyword>
<dbReference type="InParanoid" id="D3AYR2"/>
<reference evidence="4 5" key="1">
    <citation type="journal article" date="2011" name="Genome Res.">
        <title>Phylogeny-wide analysis of social amoeba genomes highlights ancient origins for complex intercellular communication.</title>
        <authorList>
            <person name="Heidel A.J."/>
            <person name="Lawal H.M."/>
            <person name="Felder M."/>
            <person name="Schilde C."/>
            <person name="Helps N.R."/>
            <person name="Tunggal B."/>
            <person name="Rivero F."/>
            <person name="John U."/>
            <person name="Schleicher M."/>
            <person name="Eichinger L."/>
            <person name="Platzer M."/>
            <person name="Noegel A.A."/>
            <person name="Schaap P."/>
            <person name="Gloeckner G."/>
        </authorList>
    </citation>
    <scope>NUCLEOTIDE SEQUENCE [LARGE SCALE GENOMIC DNA]</scope>
    <source>
        <strain evidence="5">ATCC 26659 / Pp 5 / PN500</strain>
    </source>
</reference>
<evidence type="ECO:0000313" key="5">
    <source>
        <dbReference type="Proteomes" id="UP000001396"/>
    </source>
</evidence>
<keyword evidence="1" id="KW-0479">Metal-binding</keyword>
<dbReference type="EMBL" id="ADBJ01000004">
    <property type="protein sequence ID" value="EFA86089.1"/>
    <property type="molecule type" value="Genomic_DNA"/>
</dbReference>
<feature type="region of interest" description="Disordered" evidence="2">
    <location>
        <begin position="59"/>
        <end position="83"/>
    </location>
</feature>
<keyword evidence="1" id="KW-0862">Zinc</keyword>
<feature type="compositionally biased region" description="Low complexity" evidence="2">
    <location>
        <begin position="65"/>
        <end position="78"/>
    </location>
</feature>
<organism evidence="4 5">
    <name type="scientific">Heterostelium pallidum (strain ATCC 26659 / Pp 5 / PN500)</name>
    <name type="common">Cellular slime mold</name>
    <name type="synonym">Polysphondylium pallidum</name>
    <dbReference type="NCBI Taxonomy" id="670386"/>
    <lineage>
        <taxon>Eukaryota</taxon>
        <taxon>Amoebozoa</taxon>
        <taxon>Evosea</taxon>
        <taxon>Eumycetozoa</taxon>
        <taxon>Dictyostelia</taxon>
        <taxon>Acytosteliales</taxon>
        <taxon>Acytosteliaceae</taxon>
        <taxon>Heterostelium</taxon>
    </lineage>
</organism>
<gene>
    <name evidence="4" type="ORF">PPL_01326</name>
</gene>
<proteinExistence type="predicted"/>